<protein>
    <submittedName>
        <fullName evidence="1">Uncharacterized protein</fullName>
    </submittedName>
</protein>
<evidence type="ECO:0000313" key="2">
    <source>
        <dbReference type="Proteomes" id="UP001430396"/>
    </source>
</evidence>
<organism evidence="1 2">
    <name type="scientific">Xanthomonas melonis</name>
    <dbReference type="NCBI Taxonomy" id="56456"/>
    <lineage>
        <taxon>Bacteria</taxon>
        <taxon>Pseudomonadati</taxon>
        <taxon>Pseudomonadota</taxon>
        <taxon>Gammaproteobacteria</taxon>
        <taxon>Lysobacterales</taxon>
        <taxon>Lysobacteraceae</taxon>
        <taxon>Xanthomonas</taxon>
    </lineage>
</organism>
<proteinExistence type="predicted"/>
<dbReference type="EMBL" id="JAFFQI010000163">
    <property type="protein sequence ID" value="MCD0265073.1"/>
    <property type="molecule type" value="Genomic_DNA"/>
</dbReference>
<dbReference type="Proteomes" id="UP001430396">
    <property type="component" value="Unassembled WGS sequence"/>
</dbReference>
<dbReference type="RefSeq" id="WP_218540922.1">
    <property type="nucleotide sequence ID" value="NZ_JAFFQH010000144.1"/>
</dbReference>
<gene>
    <name evidence="1" type="ORF">JWH11_01185</name>
</gene>
<keyword evidence="2" id="KW-1185">Reference proteome</keyword>
<name>A0ABS8NT31_9XANT</name>
<sequence length="114" mass="13244">MLKFYTKDPAELLQKFKAKLKAKQGQDSIKTWEQVGENFGHTSERWKNKLEFKANVNAGAEKPNLAFTMTSIEKGNQEEQQIVYAYYHGHLLQTFVDHLGEHFTAAYYADTRKK</sequence>
<comment type="caution">
    <text evidence="1">The sequence shown here is derived from an EMBL/GenBank/DDBJ whole genome shotgun (WGS) entry which is preliminary data.</text>
</comment>
<reference evidence="1" key="1">
    <citation type="submission" date="2021-02" db="EMBL/GenBank/DDBJ databases">
        <title>Copper resistance gene diversity in local Xanthomonas species at agrochemical polluted sites in Trinidad, Trinidad and Tobago.</title>
        <authorList>
            <person name="Ramnarine S.D.B.J."/>
            <person name="Ramsubhag A."/>
            <person name="Jayaraman J."/>
        </authorList>
    </citation>
    <scope>NUCLEOTIDE SEQUENCE</scope>
    <source>
        <strain evidence="1">CaNP6A</strain>
    </source>
</reference>
<evidence type="ECO:0000313" key="1">
    <source>
        <dbReference type="EMBL" id="MCD0265073.1"/>
    </source>
</evidence>
<accession>A0ABS8NT31</accession>